<dbReference type="PANTHER" id="PTHR12828">
    <property type="entry name" value="PROTEASOME MATURATION PROTEIN UMP1"/>
    <property type="match status" value="1"/>
</dbReference>
<proteinExistence type="inferred from homology"/>
<feature type="compositionally biased region" description="Low complexity" evidence="3">
    <location>
        <begin position="1"/>
        <end position="14"/>
    </location>
</feature>
<dbReference type="EMBL" id="JAKMXF010000266">
    <property type="protein sequence ID" value="KAI6653532.1"/>
    <property type="molecule type" value="Genomic_DNA"/>
</dbReference>
<keyword evidence="1" id="KW-0143">Chaperone</keyword>
<dbReference type="Pfam" id="PF05348">
    <property type="entry name" value="UMP1"/>
    <property type="match status" value="1"/>
</dbReference>
<organism evidence="4 5">
    <name type="scientific">Oopsacas minuta</name>
    <dbReference type="NCBI Taxonomy" id="111878"/>
    <lineage>
        <taxon>Eukaryota</taxon>
        <taxon>Metazoa</taxon>
        <taxon>Porifera</taxon>
        <taxon>Hexactinellida</taxon>
        <taxon>Hexasterophora</taxon>
        <taxon>Lyssacinosida</taxon>
        <taxon>Leucopsacidae</taxon>
        <taxon>Oopsacas</taxon>
    </lineage>
</organism>
<evidence type="ECO:0000256" key="2">
    <source>
        <dbReference type="ARBA" id="ARBA00043974"/>
    </source>
</evidence>
<gene>
    <name evidence="4" type="ORF">LOD99_3427</name>
</gene>
<protein>
    <submittedName>
        <fullName evidence="4">Proteasome maturation protein</fullName>
    </submittedName>
</protein>
<sequence length="139" mass="15782">MSTTSVTKTVVSQVPQPPETLHPISQGYQKVKNELAVAHPLEVGEKNYDLKQEDLKLDLLRTTYGISFPMILEFERHIASKNQRLPPLQSNSISLDVLLGKDTTIGFEDYLHPPEYFEEEPSSRMIGEQLLSKSGNKKW</sequence>
<dbReference type="GO" id="GO:0005737">
    <property type="term" value="C:cytoplasm"/>
    <property type="evidence" value="ECO:0007669"/>
    <property type="project" value="TreeGrafter"/>
</dbReference>
<reference evidence="4 5" key="1">
    <citation type="journal article" date="2023" name="BMC Biol.">
        <title>The compact genome of the sponge Oopsacas minuta (Hexactinellida) is lacking key metazoan core genes.</title>
        <authorList>
            <person name="Santini S."/>
            <person name="Schenkelaars Q."/>
            <person name="Jourda C."/>
            <person name="Duchesne M."/>
            <person name="Belahbib H."/>
            <person name="Rocher C."/>
            <person name="Selva M."/>
            <person name="Riesgo A."/>
            <person name="Vervoort M."/>
            <person name="Leys S.P."/>
            <person name="Kodjabachian L."/>
            <person name="Le Bivic A."/>
            <person name="Borchiellini C."/>
            <person name="Claverie J.M."/>
            <person name="Renard E."/>
        </authorList>
    </citation>
    <scope>NUCLEOTIDE SEQUENCE [LARGE SCALE GENOMIC DNA]</scope>
    <source>
        <strain evidence="4">SPO-2</strain>
    </source>
</reference>
<comment type="similarity">
    <text evidence="2">Belongs to the POMP/UMP1 family.</text>
</comment>
<dbReference type="InterPro" id="IPR008012">
    <property type="entry name" value="Ump1"/>
</dbReference>
<keyword evidence="4" id="KW-0647">Proteasome</keyword>
<comment type="caution">
    <text evidence="4">The sequence shown here is derived from an EMBL/GenBank/DDBJ whole genome shotgun (WGS) entry which is preliminary data.</text>
</comment>
<evidence type="ECO:0000313" key="4">
    <source>
        <dbReference type="EMBL" id="KAI6653532.1"/>
    </source>
</evidence>
<dbReference type="AlphaFoldDB" id="A0AAV7JXE4"/>
<name>A0AAV7JXE4_9METZ</name>
<dbReference type="GO" id="GO:0005634">
    <property type="term" value="C:nucleus"/>
    <property type="evidence" value="ECO:0007669"/>
    <property type="project" value="TreeGrafter"/>
</dbReference>
<dbReference type="GO" id="GO:0000502">
    <property type="term" value="C:proteasome complex"/>
    <property type="evidence" value="ECO:0007669"/>
    <property type="project" value="UniProtKB-KW"/>
</dbReference>
<dbReference type="PANTHER" id="PTHR12828:SF3">
    <property type="entry name" value="PROTEASOME MATURATION PROTEIN"/>
    <property type="match status" value="1"/>
</dbReference>
<feature type="region of interest" description="Disordered" evidence="3">
    <location>
        <begin position="1"/>
        <end position="24"/>
    </location>
</feature>
<dbReference type="Proteomes" id="UP001165289">
    <property type="component" value="Unassembled WGS sequence"/>
</dbReference>
<dbReference type="GO" id="GO:0043248">
    <property type="term" value="P:proteasome assembly"/>
    <property type="evidence" value="ECO:0007669"/>
    <property type="project" value="InterPro"/>
</dbReference>
<accession>A0AAV7JXE4</accession>
<evidence type="ECO:0000256" key="3">
    <source>
        <dbReference type="SAM" id="MobiDB-lite"/>
    </source>
</evidence>
<evidence type="ECO:0000313" key="5">
    <source>
        <dbReference type="Proteomes" id="UP001165289"/>
    </source>
</evidence>
<keyword evidence="5" id="KW-1185">Reference proteome</keyword>
<evidence type="ECO:0000256" key="1">
    <source>
        <dbReference type="ARBA" id="ARBA00023186"/>
    </source>
</evidence>